<accession>A0AAN7GXL8</accession>
<proteinExistence type="predicted"/>
<reference evidence="1" key="1">
    <citation type="journal article" date="2023" name="Mol. Phylogenet. Evol.">
        <title>Genome-scale phylogeny and comparative genomics of the fungal order Sordariales.</title>
        <authorList>
            <person name="Hensen N."/>
            <person name="Bonometti L."/>
            <person name="Westerberg I."/>
            <person name="Brannstrom I.O."/>
            <person name="Guillou S."/>
            <person name="Cros-Aarteil S."/>
            <person name="Calhoun S."/>
            <person name="Haridas S."/>
            <person name="Kuo A."/>
            <person name="Mondo S."/>
            <person name="Pangilinan J."/>
            <person name="Riley R."/>
            <person name="LaButti K."/>
            <person name="Andreopoulos B."/>
            <person name="Lipzen A."/>
            <person name="Chen C."/>
            <person name="Yan M."/>
            <person name="Daum C."/>
            <person name="Ng V."/>
            <person name="Clum A."/>
            <person name="Steindorff A."/>
            <person name="Ohm R.A."/>
            <person name="Martin F."/>
            <person name="Silar P."/>
            <person name="Natvig D.O."/>
            <person name="Lalanne C."/>
            <person name="Gautier V."/>
            <person name="Ament-Velasquez S.L."/>
            <person name="Kruys A."/>
            <person name="Hutchinson M.I."/>
            <person name="Powell A.J."/>
            <person name="Barry K."/>
            <person name="Miller A.N."/>
            <person name="Grigoriev I.V."/>
            <person name="Debuchy R."/>
            <person name="Gladieux P."/>
            <person name="Hiltunen Thoren M."/>
            <person name="Johannesson H."/>
        </authorList>
    </citation>
    <scope>NUCLEOTIDE SEQUENCE</scope>
    <source>
        <strain evidence="1">CBS 990.96</strain>
    </source>
</reference>
<organism evidence="1 2">
    <name type="scientific">Podospora fimiseda</name>
    <dbReference type="NCBI Taxonomy" id="252190"/>
    <lineage>
        <taxon>Eukaryota</taxon>
        <taxon>Fungi</taxon>
        <taxon>Dikarya</taxon>
        <taxon>Ascomycota</taxon>
        <taxon>Pezizomycotina</taxon>
        <taxon>Sordariomycetes</taxon>
        <taxon>Sordariomycetidae</taxon>
        <taxon>Sordariales</taxon>
        <taxon>Podosporaceae</taxon>
        <taxon>Podospora</taxon>
    </lineage>
</organism>
<dbReference type="Gene3D" id="2.60.120.620">
    <property type="entry name" value="q2cbj1_9rhob like domain"/>
    <property type="match status" value="1"/>
</dbReference>
<dbReference type="EMBL" id="MU865390">
    <property type="protein sequence ID" value="KAK4224540.1"/>
    <property type="molecule type" value="Genomic_DNA"/>
</dbReference>
<comment type="caution">
    <text evidence="1">The sequence shown here is derived from an EMBL/GenBank/DDBJ whole genome shotgun (WGS) entry which is preliminary data.</text>
</comment>
<evidence type="ECO:0000313" key="2">
    <source>
        <dbReference type="Proteomes" id="UP001301958"/>
    </source>
</evidence>
<sequence length="386" mass="43820">MASSSSFLNSVPDHDFDWQLKRGLRNNLNSIQVPGYFASFRPLSTQPFDEFVLLFAFENPAPWERIPDAVNTWLIDDDRAGFNFYQPEYDAFINNLILNVKNDLGIDQDIGIEADIRRLGIYGKDGVPKPHIEDRDVPRKFATLVLTLPSDHRGGDVKLTYGNRKVTFDSSRYDQSYACLYSDVNHAATPITSGFRCVIVYDLAVEYDMHLPRSALPRASAATEPSEMAALCVPQLLAGWLRDLYPSYLFHVLQYDLGELYDNPSALSMVALDTSGDLAQVQALLRLSNDLPFVVRLAGLERKRVLSGGFDWDWHMNGPVHRCSPPRGRRGTFERCSVTESMTFLVDMEGREKNKKHIMSFDRYYCLQCDPFANANVKEPDYDGFV</sequence>
<reference evidence="1" key="2">
    <citation type="submission" date="2023-05" db="EMBL/GenBank/DDBJ databases">
        <authorList>
            <consortium name="Lawrence Berkeley National Laboratory"/>
            <person name="Steindorff A."/>
            <person name="Hensen N."/>
            <person name="Bonometti L."/>
            <person name="Westerberg I."/>
            <person name="Brannstrom I.O."/>
            <person name="Guillou S."/>
            <person name="Cros-Aarteil S."/>
            <person name="Calhoun S."/>
            <person name="Haridas S."/>
            <person name="Kuo A."/>
            <person name="Mondo S."/>
            <person name="Pangilinan J."/>
            <person name="Riley R."/>
            <person name="Labutti K."/>
            <person name="Andreopoulos B."/>
            <person name="Lipzen A."/>
            <person name="Chen C."/>
            <person name="Yanf M."/>
            <person name="Daum C."/>
            <person name="Ng V."/>
            <person name="Clum A."/>
            <person name="Ohm R."/>
            <person name="Martin F."/>
            <person name="Silar P."/>
            <person name="Natvig D."/>
            <person name="Lalanne C."/>
            <person name="Gautier V."/>
            <person name="Ament-Velasquez S.L."/>
            <person name="Kruys A."/>
            <person name="Hutchinson M.I."/>
            <person name="Powell A.J."/>
            <person name="Barry K."/>
            <person name="Miller A.N."/>
            <person name="Grigoriev I.V."/>
            <person name="Debuchy R."/>
            <person name="Gladieux P."/>
            <person name="Thoren M.H."/>
            <person name="Johannesson H."/>
        </authorList>
    </citation>
    <scope>NUCLEOTIDE SEQUENCE</scope>
    <source>
        <strain evidence="1">CBS 990.96</strain>
    </source>
</reference>
<evidence type="ECO:0008006" key="3">
    <source>
        <dbReference type="Google" id="ProtNLM"/>
    </source>
</evidence>
<dbReference type="Proteomes" id="UP001301958">
    <property type="component" value="Unassembled WGS sequence"/>
</dbReference>
<dbReference type="AlphaFoldDB" id="A0AAN7GXL8"/>
<evidence type="ECO:0000313" key="1">
    <source>
        <dbReference type="EMBL" id="KAK4224540.1"/>
    </source>
</evidence>
<protein>
    <recommendedName>
        <fullName evidence="3">Prolyl 4-hydroxylase alpha subunit Fe(2+) 2OG dioxygenase domain-containing protein</fullName>
    </recommendedName>
</protein>
<dbReference type="PANTHER" id="PTHR33099:SF7">
    <property type="entry name" value="MYND-TYPE DOMAIN-CONTAINING PROTEIN"/>
    <property type="match status" value="1"/>
</dbReference>
<name>A0AAN7GXL8_9PEZI</name>
<gene>
    <name evidence="1" type="ORF">QBC38DRAFT_458227</name>
</gene>
<keyword evidence="2" id="KW-1185">Reference proteome</keyword>
<dbReference type="PANTHER" id="PTHR33099">
    <property type="entry name" value="FE2OG DIOXYGENASE DOMAIN-CONTAINING PROTEIN"/>
    <property type="match status" value="1"/>
</dbReference>